<evidence type="ECO:0000256" key="1">
    <source>
        <dbReference type="ARBA" id="ARBA00022723"/>
    </source>
</evidence>
<feature type="domain" description="RING-type" evidence="6">
    <location>
        <begin position="293"/>
        <end position="327"/>
    </location>
</feature>
<dbReference type="GO" id="GO:0008270">
    <property type="term" value="F:zinc ion binding"/>
    <property type="evidence" value="ECO:0007669"/>
    <property type="project" value="UniProtKB-KW"/>
</dbReference>
<proteinExistence type="predicted"/>
<evidence type="ECO:0000259" key="6">
    <source>
        <dbReference type="PROSITE" id="PS50089"/>
    </source>
</evidence>
<dbReference type="InterPro" id="IPR013083">
    <property type="entry name" value="Znf_RING/FYVE/PHD"/>
</dbReference>
<dbReference type="InterPro" id="IPR001841">
    <property type="entry name" value="Znf_RING"/>
</dbReference>
<dbReference type="STRING" id="4540.A0A3L6TIK5"/>
<evidence type="ECO:0000256" key="3">
    <source>
        <dbReference type="ARBA" id="ARBA00022833"/>
    </source>
</evidence>
<dbReference type="PANTHER" id="PTHR42647">
    <property type="entry name" value="SBP (S-RIBONUCLEASE BINDING PROTEIN) FAMILY PROTEIN"/>
    <property type="match status" value="1"/>
</dbReference>
<dbReference type="Pfam" id="PF13920">
    <property type="entry name" value="zf-C3HC4_3"/>
    <property type="match status" value="1"/>
</dbReference>
<dbReference type="AlphaFoldDB" id="A0A3L6TIK5"/>
<gene>
    <name evidence="7" type="ORF">C2845_PM01G32920</name>
</gene>
<sequence>MAVEAHHLLHAGGQRQLLAPHAGWAWAGDGACCEAPASAARQGQRRPAGQQQQQQLRFQQHPCAATPAAAAGSQLVAPPGRYAPGPQLRAADASESGVTFGGGAAARQEATEAVVPRKRKRAGEGQAAPALGFAAADVAAHFQQQLVDVDRLVLQHTSKMWAELREQRRRHAGQVVAAVEAAAAKRLRAKDEEIERIGRLNWALEERVRSLYVEAQVWRDLAQSNEAAANALRGELQQALDAQQARCGGVLADGAGDADSCCCGENDVAGGTGAGNEWEGEDEAGTTSGRRTCAVCGEGAAEVLLLPCRHLCACAPCAGAARACPVCGCAKNGSVCVNFS</sequence>
<protein>
    <submittedName>
        <fullName evidence="7">BOI-related E3 ubiquitin-protein ligase 3</fullName>
    </submittedName>
</protein>
<dbReference type="GO" id="GO:0004842">
    <property type="term" value="F:ubiquitin-protein transferase activity"/>
    <property type="evidence" value="ECO:0007669"/>
    <property type="project" value="TreeGrafter"/>
</dbReference>
<keyword evidence="3" id="KW-0862">Zinc</keyword>
<name>A0A3L6TIK5_PANMI</name>
<dbReference type="Proteomes" id="UP000275267">
    <property type="component" value="Unassembled WGS sequence"/>
</dbReference>
<dbReference type="EMBL" id="PQIB02000001">
    <property type="protein sequence ID" value="RLN39275.1"/>
    <property type="molecule type" value="Genomic_DNA"/>
</dbReference>
<evidence type="ECO:0000256" key="5">
    <source>
        <dbReference type="SAM" id="MobiDB-lite"/>
    </source>
</evidence>
<reference evidence="8" key="1">
    <citation type="journal article" date="2019" name="Nat. Commun.">
        <title>The genome of broomcorn millet.</title>
        <authorList>
            <person name="Zou C."/>
            <person name="Miki D."/>
            <person name="Li D."/>
            <person name="Tang Q."/>
            <person name="Xiao L."/>
            <person name="Rajput S."/>
            <person name="Deng P."/>
            <person name="Jia W."/>
            <person name="Huang R."/>
            <person name="Zhang M."/>
            <person name="Sun Y."/>
            <person name="Hu J."/>
            <person name="Fu X."/>
            <person name="Schnable P.S."/>
            <person name="Li F."/>
            <person name="Zhang H."/>
            <person name="Feng B."/>
            <person name="Zhu X."/>
            <person name="Liu R."/>
            <person name="Schnable J.C."/>
            <person name="Zhu J.-K."/>
            <person name="Zhang H."/>
        </authorList>
    </citation>
    <scope>NUCLEOTIDE SEQUENCE [LARGE SCALE GENOMIC DNA]</scope>
</reference>
<dbReference type="OrthoDB" id="1711136at2759"/>
<keyword evidence="2 4" id="KW-0863">Zinc-finger</keyword>
<evidence type="ECO:0000313" key="7">
    <source>
        <dbReference type="EMBL" id="RLN39275.1"/>
    </source>
</evidence>
<feature type="compositionally biased region" description="Low complexity" evidence="5">
    <location>
        <begin position="38"/>
        <end position="71"/>
    </location>
</feature>
<dbReference type="GO" id="GO:0043067">
    <property type="term" value="P:regulation of programmed cell death"/>
    <property type="evidence" value="ECO:0007669"/>
    <property type="project" value="TreeGrafter"/>
</dbReference>
<evidence type="ECO:0000313" key="8">
    <source>
        <dbReference type="Proteomes" id="UP000275267"/>
    </source>
</evidence>
<evidence type="ECO:0000256" key="4">
    <source>
        <dbReference type="PROSITE-ProRule" id="PRU00175"/>
    </source>
</evidence>
<evidence type="ECO:0000256" key="2">
    <source>
        <dbReference type="ARBA" id="ARBA00022771"/>
    </source>
</evidence>
<dbReference type="PROSITE" id="PS50089">
    <property type="entry name" value="ZF_RING_2"/>
    <property type="match status" value="1"/>
</dbReference>
<accession>A0A3L6TIK5</accession>
<dbReference type="PANTHER" id="PTHR42647:SF12">
    <property type="entry name" value="BOI-RELATED E3 UBIQUITIN-PROTEIN LIGASE 2-RELATED"/>
    <property type="match status" value="1"/>
</dbReference>
<organism evidence="7 8">
    <name type="scientific">Panicum miliaceum</name>
    <name type="common">Proso millet</name>
    <name type="synonym">Broomcorn millet</name>
    <dbReference type="NCBI Taxonomy" id="4540"/>
    <lineage>
        <taxon>Eukaryota</taxon>
        <taxon>Viridiplantae</taxon>
        <taxon>Streptophyta</taxon>
        <taxon>Embryophyta</taxon>
        <taxon>Tracheophyta</taxon>
        <taxon>Spermatophyta</taxon>
        <taxon>Magnoliopsida</taxon>
        <taxon>Liliopsida</taxon>
        <taxon>Poales</taxon>
        <taxon>Poaceae</taxon>
        <taxon>PACMAD clade</taxon>
        <taxon>Panicoideae</taxon>
        <taxon>Panicodae</taxon>
        <taxon>Paniceae</taxon>
        <taxon>Panicinae</taxon>
        <taxon>Panicum</taxon>
        <taxon>Panicum sect. Panicum</taxon>
    </lineage>
</organism>
<keyword evidence="8" id="KW-1185">Reference proteome</keyword>
<dbReference type="SMART" id="SM00184">
    <property type="entry name" value="RING"/>
    <property type="match status" value="1"/>
</dbReference>
<keyword evidence="1" id="KW-0479">Metal-binding</keyword>
<feature type="region of interest" description="Disordered" evidence="5">
    <location>
        <begin position="38"/>
        <end position="121"/>
    </location>
</feature>
<comment type="caution">
    <text evidence="7">The sequence shown here is derived from an EMBL/GenBank/DDBJ whole genome shotgun (WGS) entry which is preliminary data.</text>
</comment>
<dbReference type="Gene3D" id="3.30.40.10">
    <property type="entry name" value="Zinc/RING finger domain, C3HC4 (zinc finger)"/>
    <property type="match status" value="1"/>
</dbReference>